<proteinExistence type="predicted"/>
<dbReference type="AlphaFoldDB" id="A0A917H1P8"/>
<keyword evidence="2" id="KW-1185">Reference proteome</keyword>
<protein>
    <submittedName>
        <fullName evidence="1">Uncharacterized protein</fullName>
    </submittedName>
</protein>
<evidence type="ECO:0000313" key="1">
    <source>
        <dbReference type="EMBL" id="GGG64604.1"/>
    </source>
</evidence>
<dbReference type="EMBL" id="BMEQ01000019">
    <property type="protein sequence ID" value="GGG64604.1"/>
    <property type="molecule type" value="Genomic_DNA"/>
</dbReference>
<reference evidence="1" key="1">
    <citation type="journal article" date="2014" name="Int. J. Syst. Evol. Microbiol.">
        <title>Complete genome sequence of Corynebacterium casei LMG S-19264T (=DSM 44701T), isolated from a smear-ripened cheese.</title>
        <authorList>
            <consortium name="US DOE Joint Genome Institute (JGI-PGF)"/>
            <person name="Walter F."/>
            <person name="Albersmeier A."/>
            <person name="Kalinowski J."/>
            <person name="Ruckert C."/>
        </authorList>
    </citation>
    <scope>NUCLEOTIDE SEQUENCE</scope>
    <source>
        <strain evidence="1">CGMCC 1.12187</strain>
    </source>
</reference>
<dbReference type="Proteomes" id="UP000638848">
    <property type="component" value="Unassembled WGS sequence"/>
</dbReference>
<comment type="caution">
    <text evidence="1">The sequence shown here is derived from an EMBL/GenBank/DDBJ whole genome shotgun (WGS) entry which is preliminary data.</text>
</comment>
<evidence type="ECO:0000313" key="2">
    <source>
        <dbReference type="Proteomes" id="UP000638848"/>
    </source>
</evidence>
<reference evidence="1" key="2">
    <citation type="submission" date="2020-09" db="EMBL/GenBank/DDBJ databases">
        <authorList>
            <person name="Sun Q."/>
            <person name="Zhou Y."/>
        </authorList>
    </citation>
    <scope>NUCLEOTIDE SEQUENCE</scope>
    <source>
        <strain evidence="1">CGMCC 1.12187</strain>
    </source>
</reference>
<sequence>MVVMPKKILTVSDYAADARARATAAGAPLNRSAFPGLQLTPTRYLHVVSGHVHIAKRNGTDRRLSIEDVEEFVEHRTDRGADPLVWLCADRSTRSKLIATAKRFSAEAERPYSRQLTPLTTLSASRRLPVLTDALAYTWWAPEAVDTDSLASWAAAFGVSSSSRIAMMRALEDKAVVRSAPPALLEKQAKDARALALKENWMVNQFRYKGESSDVSSYSLLDAHASVSGAIAAMDPGLFEMHMLNGTVSAMTVQDCDRQLLAGPASSPFKHKVKRTVRVITNDGVGQATVTSIDVDDDGLYVSMEAAYLTKNSEGFIGLDEETVYLTADVFDLPQRVATERRWLGEKRERVSRQMPTAVAAPIHLRPPLIPFASPASAPAAGAGLTAAGESVLRGRNLRTHTGHEHRTCCR</sequence>
<accession>A0A917H1P8</accession>
<name>A0A917H1P8_9MICC</name>
<gene>
    <name evidence="1" type="ORF">GCM10011374_30340</name>
</gene>
<organism evidence="1 2">
    <name type="scientific">Kocuria dechangensis</name>
    <dbReference type="NCBI Taxonomy" id="1176249"/>
    <lineage>
        <taxon>Bacteria</taxon>
        <taxon>Bacillati</taxon>
        <taxon>Actinomycetota</taxon>
        <taxon>Actinomycetes</taxon>
        <taxon>Micrococcales</taxon>
        <taxon>Micrococcaceae</taxon>
        <taxon>Kocuria</taxon>
    </lineage>
</organism>